<dbReference type="InterPro" id="IPR016161">
    <property type="entry name" value="Ald_DH/histidinol_DH"/>
</dbReference>
<feature type="binding site" evidence="19">
    <location>
        <position position="258"/>
    </location>
    <ligand>
        <name>substrate</name>
    </ligand>
</feature>
<feature type="modified residue" description="N6-(pyridoxal phosphate)lysine" evidence="18">
    <location>
        <position position="640"/>
    </location>
</feature>
<keyword evidence="7 18" id="KW-0032">Aminotransferase</keyword>
<dbReference type="InterPro" id="IPR004839">
    <property type="entry name" value="Aminotransferase_I/II_large"/>
</dbReference>
<evidence type="ECO:0000256" key="5">
    <source>
        <dbReference type="ARBA" id="ARBA00005189"/>
    </source>
</evidence>
<evidence type="ECO:0000256" key="12">
    <source>
        <dbReference type="ARBA" id="ARBA00022898"/>
    </source>
</evidence>
<evidence type="ECO:0000256" key="18">
    <source>
        <dbReference type="HAMAP-Rule" id="MF_01023"/>
    </source>
</evidence>
<gene>
    <name evidence="19 21" type="primary">hisD</name>
    <name evidence="18" type="synonym">hisC</name>
    <name evidence="21" type="ORF">FO442_01380</name>
</gene>
<dbReference type="Gene3D" id="1.20.5.1300">
    <property type="match status" value="1"/>
</dbReference>
<dbReference type="GO" id="GO:0004400">
    <property type="term" value="F:histidinol-phosphate transaminase activity"/>
    <property type="evidence" value="ECO:0007669"/>
    <property type="project" value="UniProtKB-UniRule"/>
</dbReference>
<dbReference type="Gene3D" id="3.40.640.10">
    <property type="entry name" value="Type I PLP-dependent aspartate aminotransferase-like (Major domain)"/>
    <property type="match status" value="1"/>
</dbReference>
<reference evidence="21 22" key="1">
    <citation type="submission" date="2019-07" db="EMBL/GenBank/DDBJ databases">
        <authorList>
            <person name="Huq M.A."/>
        </authorList>
    </citation>
    <scope>NUCLEOTIDE SEQUENCE [LARGE SCALE GENOMIC DNA]</scope>
    <source>
        <strain evidence="21 22">MAH-3</strain>
    </source>
</reference>
<dbReference type="InterPro" id="IPR001692">
    <property type="entry name" value="Histidinol_DH_CS"/>
</dbReference>
<evidence type="ECO:0000256" key="1">
    <source>
        <dbReference type="ARBA" id="ARBA00001933"/>
    </source>
</evidence>
<dbReference type="Proteomes" id="UP000316008">
    <property type="component" value="Unassembled WGS sequence"/>
</dbReference>
<dbReference type="Pfam" id="PF00815">
    <property type="entry name" value="Histidinol_dh"/>
    <property type="match status" value="1"/>
</dbReference>
<feature type="binding site" evidence="19">
    <location>
        <position position="414"/>
    </location>
    <ligand>
        <name>Zn(2+)</name>
        <dbReference type="ChEBI" id="CHEBI:29105"/>
    </ligand>
</feature>
<dbReference type="NCBIfam" id="TIGR01141">
    <property type="entry name" value="hisC"/>
    <property type="match status" value="1"/>
</dbReference>
<feature type="binding site" evidence="19">
    <location>
        <position position="255"/>
    </location>
    <ligand>
        <name>Zn(2+)</name>
        <dbReference type="ChEBI" id="CHEBI:29105"/>
    </ligand>
</feature>
<evidence type="ECO:0000256" key="10">
    <source>
        <dbReference type="ARBA" id="ARBA00022723"/>
    </source>
</evidence>
<dbReference type="AlphaFoldDB" id="A0A556N6P7"/>
<keyword evidence="9 18" id="KW-0808">Transferase</keyword>
<dbReference type="Gene3D" id="3.40.50.1980">
    <property type="entry name" value="Nitrogenase molybdenum iron protein domain"/>
    <property type="match status" value="2"/>
</dbReference>
<dbReference type="GO" id="GO:0004399">
    <property type="term" value="F:histidinol dehydrogenase activity"/>
    <property type="evidence" value="ECO:0007669"/>
    <property type="project" value="UniProtKB-UniRule"/>
</dbReference>
<evidence type="ECO:0000256" key="2">
    <source>
        <dbReference type="ARBA" id="ARBA00003850"/>
    </source>
</evidence>
<organism evidence="21 22">
    <name type="scientific">Fluviicola chungangensis</name>
    <dbReference type="NCBI Taxonomy" id="2597671"/>
    <lineage>
        <taxon>Bacteria</taxon>
        <taxon>Pseudomonadati</taxon>
        <taxon>Bacteroidota</taxon>
        <taxon>Flavobacteriia</taxon>
        <taxon>Flavobacteriales</taxon>
        <taxon>Crocinitomicaceae</taxon>
        <taxon>Fluviicola</taxon>
    </lineage>
</organism>
<feature type="binding site" evidence="19">
    <location>
        <position position="209"/>
    </location>
    <ligand>
        <name>NAD(+)</name>
        <dbReference type="ChEBI" id="CHEBI:57540"/>
    </ligand>
</feature>
<feature type="active site" description="Proton acceptor" evidence="19">
    <location>
        <position position="322"/>
    </location>
</feature>
<evidence type="ECO:0000256" key="8">
    <source>
        <dbReference type="ARBA" id="ARBA00022605"/>
    </source>
</evidence>
<evidence type="ECO:0000256" key="13">
    <source>
        <dbReference type="ARBA" id="ARBA00023002"/>
    </source>
</evidence>
<evidence type="ECO:0000256" key="16">
    <source>
        <dbReference type="ARBA" id="ARBA00047481"/>
    </source>
</evidence>
<dbReference type="InterPro" id="IPR015424">
    <property type="entry name" value="PyrdxlP-dep_Trfase"/>
</dbReference>
<dbReference type="Gene3D" id="3.90.1150.10">
    <property type="entry name" value="Aspartate Aminotransferase, domain 1"/>
    <property type="match status" value="1"/>
</dbReference>
<evidence type="ECO:0000259" key="20">
    <source>
        <dbReference type="Pfam" id="PF00155"/>
    </source>
</evidence>
<evidence type="ECO:0000256" key="17">
    <source>
        <dbReference type="ARBA" id="ARBA00049489"/>
    </source>
</evidence>
<proteinExistence type="inferred from homology"/>
<comment type="similarity">
    <text evidence="19">Belongs to the histidinol dehydrogenase family.</text>
</comment>
<comment type="subunit">
    <text evidence="6 18">Homodimer.</text>
</comment>
<dbReference type="GO" id="GO:0000105">
    <property type="term" value="P:L-histidine biosynthetic process"/>
    <property type="evidence" value="ECO:0007669"/>
    <property type="project" value="UniProtKB-UniRule"/>
</dbReference>
<evidence type="ECO:0000313" key="22">
    <source>
        <dbReference type="Proteomes" id="UP000316008"/>
    </source>
</evidence>
<dbReference type="RefSeq" id="WP_144331343.1">
    <property type="nucleotide sequence ID" value="NZ_VLPL01000001.1"/>
</dbReference>
<dbReference type="HAMAP" id="MF_01023">
    <property type="entry name" value="HisC_aminotrans_2"/>
    <property type="match status" value="1"/>
</dbReference>
<comment type="cofactor">
    <cofactor evidence="1 18">
        <name>pyridoxal 5'-phosphate</name>
        <dbReference type="ChEBI" id="CHEBI:597326"/>
    </cofactor>
</comment>
<feature type="binding site" evidence="19">
    <location>
        <position position="255"/>
    </location>
    <ligand>
        <name>substrate</name>
    </ligand>
</feature>
<dbReference type="InterPro" id="IPR015422">
    <property type="entry name" value="PyrdxlP-dep_Trfase_small"/>
</dbReference>
<keyword evidence="13 19" id="KW-0560">Oxidoreductase</keyword>
<sequence length="777" mass="85543">MKTLINPSQNALIEGLTRPKLEPLDLDPLILKVFSEVRRNGDKALNAWTLQFDGVTIQSLAVSENEFAEAEKLVSEELKTAIRTAARNIERFHRSQENREQEVETTPGVICWRKSVPVQTVGLYVPGGTAPLFSTVLMLGIPAKIAGNPVRYLCTPPDKQGKIHPAILVAAKIAGITLVYKVGGAQAIAAMSLGTETIPKADKLFGPGNQYVTAAKIYAQNLGIAIDLPAGPSEVLVASDGSISASFVAADLLAQAEHGADSHVVFLTDDESYLNSVLSEVERQLEKLPRNNIARTALKSSTAIVSKSENWPEIINYYAPEHVIVMGEYEEFLVDEITNAGSVFIGKNTAESFGDYASGTNHTLPTSGFARAFSGVSLDSFVKKISYQRVSDQGLLKLGQTVITMAEAENLQGHANAVKVRLEAGISGFQSPLNADSRDIKRFIRKDLRNMQPYSSARNEYEGISQVFLDANENPFDSPYNRYPDPKQRKLKKAISALKKIQVEQLFLGNGSDEVLDLILRLTTTPFQDSVAYLNPSYGMYSTLAKINGLRTREINLDERFGVSISEILLQAADSRVLILCNPNNPTGKVISKSGLLEIIQKFEGLVVIDEAYIDFCPEHSLADEVMNYSNLLVVQTLSKAYGMAGLRIGMAIAANEWIRALNRIKPPYNLSTQVQETAISQLKTIPWNTLKAEIIRERERLFDLLRSVPSVIEVFPSEANFILFRIQNASAVYNKLLENGVVVRDRSTQSNCSDTLRVSIGTQEENNKFIQLIQNA</sequence>
<name>A0A556N6P7_9FLAO</name>
<dbReference type="NCBIfam" id="TIGR00069">
    <property type="entry name" value="hisD"/>
    <property type="match status" value="1"/>
</dbReference>
<dbReference type="GO" id="GO:0051287">
    <property type="term" value="F:NAD binding"/>
    <property type="evidence" value="ECO:0007669"/>
    <property type="project" value="InterPro"/>
</dbReference>
<feature type="binding site" evidence="19">
    <location>
        <position position="186"/>
    </location>
    <ligand>
        <name>NAD(+)</name>
        <dbReference type="ChEBI" id="CHEBI:57540"/>
    </ligand>
</feature>
<dbReference type="PRINTS" id="PR00083">
    <property type="entry name" value="HOLDHDRGNASE"/>
</dbReference>
<feature type="binding site" evidence="19">
    <location>
        <position position="258"/>
    </location>
    <ligand>
        <name>Zn(2+)</name>
        <dbReference type="ChEBI" id="CHEBI:29105"/>
    </ligand>
</feature>
<comment type="caution">
    <text evidence="21">The sequence shown here is derived from an EMBL/GenBank/DDBJ whole genome shotgun (WGS) entry which is preliminary data.</text>
</comment>
<comment type="similarity">
    <text evidence="18">Belongs to the class-II pyridoxal-phosphate-dependent aminotransferase family. Histidinol-phosphate aminotransferase subfamily.</text>
</comment>
<dbReference type="PROSITE" id="PS00599">
    <property type="entry name" value="AA_TRANSFER_CLASS_2"/>
    <property type="match status" value="1"/>
</dbReference>
<feature type="binding site" evidence="19">
    <location>
        <position position="409"/>
    </location>
    <ligand>
        <name>substrate</name>
    </ligand>
</feature>
<dbReference type="GO" id="GO:0008270">
    <property type="term" value="F:zinc ion binding"/>
    <property type="evidence" value="ECO:0007669"/>
    <property type="project" value="UniProtKB-UniRule"/>
</dbReference>
<feature type="active site" description="Proton acceptor" evidence="19">
    <location>
        <position position="321"/>
    </location>
</feature>
<feature type="binding site" evidence="19">
    <location>
        <position position="414"/>
    </location>
    <ligand>
        <name>substrate</name>
    </ligand>
</feature>
<keyword evidence="11 19" id="KW-0862">Zinc</keyword>
<feature type="domain" description="Aminotransferase class I/classII large" evidence="20">
    <location>
        <begin position="477"/>
        <end position="772"/>
    </location>
</feature>
<keyword evidence="8 18" id="KW-0028">Amino-acid biosynthesis</keyword>
<keyword evidence="22" id="KW-1185">Reference proteome</keyword>
<dbReference type="HAMAP" id="MF_01024">
    <property type="entry name" value="HisD"/>
    <property type="match status" value="1"/>
</dbReference>
<dbReference type="InterPro" id="IPR001917">
    <property type="entry name" value="Aminotrans_II_pyridoxalP_BS"/>
</dbReference>
<dbReference type="GO" id="GO:0005829">
    <property type="term" value="C:cytosol"/>
    <property type="evidence" value="ECO:0007669"/>
    <property type="project" value="TreeGrafter"/>
</dbReference>
<comment type="pathway">
    <text evidence="3 19">Amino-acid biosynthesis; L-histidine biosynthesis; L-histidine from 5-phospho-alpha-D-ribose 1-diphosphate: step 9/9.</text>
</comment>
<dbReference type="InterPro" id="IPR015421">
    <property type="entry name" value="PyrdxlP-dep_Trfase_major"/>
</dbReference>
<evidence type="ECO:0000256" key="15">
    <source>
        <dbReference type="ARBA" id="ARBA00023102"/>
    </source>
</evidence>
<dbReference type="OrthoDB" id="9805269at2"/>
<evidence type="ECO:0000256" key="4">
    <source>
        <dbReference type="ARBA" id="ARBA00005011"/>
    </source>
</evidence>
<protein>
    <recommendedName>
        <fullName evidence="18 19">Multifunctional fusion protein</fullName>
    </recommendedName>
    <domain>
        <recommendedName>
            <fullName evidence="18">Histidinol-phosphate aminotransferase</fullName>
            <ecNumber evidence="18">2.6.1.9</ecNumber>
        </recommendedName>
        <alternativeName>
            <fullName evidence="18">Imidazole acetol-phosphate transaminase</fullName>
        </alternativeName>
    </domain>
    <domain>
        <recommendedName>
            <fullName evidence="19">Histidinol dehydrogenase</fullName>
            <shortName evidence="19">HDH</shortName>
            <ecNumber evidence="19">1.1.1.23</ecNumber>
        </recommendedName>
    </domain>
</protein>
<evidence type="ECO:0000256" key="3">
    <source>
        <dbReference type="ARBA" id="ARBA00004940"/>
    </source>
</evidence>
<dbReference type="InterPro" id="IPR012131">
    <property type="entry name" value="Hstdl_DH"/>
</dbReference>
<keyword evidence="15 18" id="KW-0368">Histidine biosynthesis</keyword>
<dbReference type="FunFam" id="1.20.5.1300:FF:000001">
    <property type="entry name" value="Histidine biosynthesis trifunctional protein"/>
    <property type="match status" value="1"/>
</dbReference>
<dbReference type="PANTHER" id="PTHR21256">
    <property type="entry name" value="HISTIDINOL DEHYDROGENASE HDH"/>
    <property type="match status" value="1"/>
</dbReference>
<dbReference type="Pfam" id="PF00155">
    <property type="entry name" value="Aminotran_1_2"/>
    <property type="match status" value="1"/>
</dbReference>
<feature type="binding site" evidence="19">
    <location>
        <position position="233"/>
    </location>
    <ligand>
        <name>substrate</name>
    </ligand>
</feature>
<dbReference type="FunFam" id="3.40.50.1980:FF:000001">
    <property type="entry name" value="Histidinol dehydrogenase"/>
    <property type="match status" value="1"/>
</dbReference>
<keyword evidence="10 19" id="KW-0479">Metal-binding</keyword>
<keyword evidence="12 18" id="KW-0663">Pyridoxal phosphate</keyword>
<feature type="binding site" evidence="19">
    <location>
        <position position="322"/>
    </location>
    <ligand>
        <name>substrate</name>
    </ligand>
</feature>
<feature type="binding site" evidence="19">
    <location>
        <position position="355"/>
    </location>
    <ligand>
        <name>substrate</name>
    </ligand>
</feature>
<feature type="binding site" evidence="19">
    <location>
        <position position="355"/>
    </location>
    <ligand>
        <name>Zn(2+)</name>
        <dbReference type="ChEBI" id="CHEBI:29105"/>
    </ligand>
</feature>
<dbReference type="UniPathway" id="UPA00031">
    <property type="reaction ID" value="UER00012"/>
</dbReference>
<dbReference type="PANTHER" id="PTHR21256:SF2">
    <property type="entry name" value="HISTIDINE BIOSYNTHESIS TRIFUNCTIONAL PROTEIN"/>
    <property type="match status" value="1"/>
</dbReference>
<evidence type="ECO:0000256" key="9">
    <source>
        <dbReference type="ARBA" id="ARBA00022679"/>
    </source>
</evidence>
<dbReference type="InterPro" id="IPR005861">
    <property type="entry name" value="HisP_aminotrans"/>
</dbReference>
<dbReference type="GO" id="GO:0030170">
    <property type="term" value="F:pyridoxal phosphate binding"/>
    <property type="evidence" value="ECO:0007669"/>
    <property type="project" value="InterPro"/>
</dbReference>
<dbReference type="EC" id="2.6.1.9" evidence="18"/>
<comment type="function">
    <text evidence="2 19">Catalyzes the sequential NAD-dependent oxidations of L-histidinol to L-histidinaldehyde and then to L-histidine.</text>
</comment>
<keyword evidence="14 19" id="KW-0520">NAD</keyword>
<comment type="catalytic activity">
    <reaction evidence="16 18">
        <text>L-histidinol phosphate + 2-oxoglutarate = 3-(imidazol-4-yl)-2-oxopropyl phosphate + L-glutamate</text>
        <dbReference type="Rhea" id="RHEA:23744"/>
        <dbReference type="ChEBI" id="CHEBI:16810"/>
        <dbReference type="ChEBI" id="CHEBI:29985"/>
        <dbReference type="ChEBI" id="CHEBI:57766"/>
        <dbReference type="ChEBI" id="CHEBI:57980"/>
        <dbReference type="EC" id="2.6.1.9"/>
    </reaction>
</comment>
<dbReference type="EMBL" id="VLPL01000001">
    <property type="protein sequence ID" value="TSJ47808.1"/>
    <property type="molecule type" value="Genomic_DNA"/>
</dbReference>
<evidence type="ECO:0000256" key="19">
    <source>
        <dbReference type="HAMAP-Rule" id="MF_01024"/>
    </source>
</evidence>
<dbReference type="SUPFAM" id="SSF53720">
    <property type="entry name" value="ALDH-like"/>
    <property type="match status" value="1"/>
</dbReference>
<comment type="pathway">
    <text evidence="4 18">Amino-acid biosynthesis; L-histidine biosynthesis; L-histidine from 5-phospho-alpha-D-ribose 1-diphosphate: step 7/9.</text>
</comment>
<comment type="pathway">
    <text evidence="5">Lipid metabolism.</text>
</comment>
<dbReference type="PROSITE" id="PS00611">
    <property type="entry name" value="HISOL_DEHYDROGENASE"/>
    <property type="match status" value="1"/>
</dbReference>
<dbReference type="SUPFAM" id="SSF53383">
    <property type="entry name" value="PLP-dependent transferases"/>
    <property type="match status" value="1"/>
</dbReference>
<evidence type="ECO:0000256" key="11">
    <source>
        <dbReference type="ARBA" id="ARBA00022833"/>
    </source>
</evidence>
<evidence type="ECO:0000256" key="6">
    <source>
        <dbReference type="ARBA" id="ARBA00011738"/>
    </source>
</evidence>
<comment type="cofactor">
    <cofactor evidence="19">
        <name>Zn(2+)</name>
        <dbReference type="ChEBI" id="CHEBI:29105"/>
    </cofactor>
    <text evidence="19">Binds 1 zinc ion per subunit.</text>
</comment>
<dbReference type="CDD" id="cd00609">
    <property type="entry name" value="AAT_like"/>
    <property type="match status" value="1"/>
</dbReference>
<feature type="binding site" evidence="19">
    <location>
        <position position="124"/>
    </location>
    <ligand>
        <name>NAD(+)</name>
        <dbReference type="ChEBI" id="CHEBI:57540"/>
    </ligand>
</feature>
<evidence type="ECO:0000313" key="21">
    <source>
        <dbReference type="EMBL" id="TSJ47808.1"/>
    </source>
</evidence>
<evidence type="ECO:0000256" key="14">
    <source>
        <dbReference type="ARBA" id="ARBA00023027"/>
    </source>
</evidence>
<comment type="catalytic activity">
    <reaction evidence="17 19">
        <text>L-histidinol + 2 NAD(+) + H2O = L-histidine + 2 NADH + 3 H(+)</text>
        <dbReference type="Rhea" id="RHEA:20641"/>
        <dbReference type="ChEBI" id="CHEBI:15377"/>
        <dbReference type="ChEBI" id="CHEBI:15378"/>
        <dbReference type="ChEBI" id="CHEBI:57540"/>
        <dbReference type="ChEBI" id="CHEBI:57595"/>
        <dbReference type="ChEBI" id="CHEBI:57699"/>
        <dbReference type="ChEBI" id="CHEBI:57945"/>
        <dbReference type="EC" id="1.1.1.23"/>
    </reaction>
</comment>
<dbReference type="CDD" id="cd06572">
    <property type="entry name" value="Histidinol_dh"/>
    <property type="match status" value="1"/>
</dbReference>
<accession>A0A556N6P7</accession>
<dbReference type="FunFam" id="3.40.50.1980:FF:000002">
    <property type="entry name" value="Histidinol dehydrogenase, chloroplastic"/>
    <property type="match status" value="1"/>
</dbReference>
<evidence type="ECO:0000256" key="7">
    <source>
        <dbReference type="ARBA" id="ARBA00022576"/>
    </source>
</evidence>
<dbReference type="EC" id="1.1.1.23" evidence="19"/>